<sequence length="526" mass="61480">MTTSLPQYRELRLILGDQLNPKHSWFKTRDESTLYLIAELRQETDYVKHHVQKVCAFFAAMQNFAHALQQAGHEVLYLTLDDTQAYPDLPTLLQALLTRFKCQAFAYQQPDEYRVAEQLLDFATILKKRANPVRVERYDSEHFLLPFDDIPRYFSANKHHTMEYFYRAMRRRYGILMAEGKPVGGQWNFDKENRQALRKDDLAAIPTPLCFANDVEEILARLARHQISTFGKSQSKLLWPTNKKQALQLLSHFCQTCLPFFGQFQDAMSCQTEHSWSLYHCRLSFALNSKMFHPLDVITSAIDAYQASPERISLPQIEGFIRQILGWREFVRGIYWCNMPKYESLNSLHATRPLPDYFWHGETQMQCMQQAIKQSLRFGYAHHIQRLMVTGNFCLLTGIAPDDVDAWYLGIYVDALQWVELPNTRGMSQFADGGIIATKPYVASGNYLNKMSDYCQHCHYNVKNKVGPDACPFNSLYWHFLQRHEALFSNNPRMTILYRQWYRQDEATRHAILTQAEQYLLTLNAL</sequence>
<organism evidence="1 2">
    <name type="scientific">Pseudoalteromonas fenneropenaei</name>
    <dbReference type="NCBI Taxonomy" id="1737459"/>
    <lineage>
        <taxon>Bacteria</taxon>
        <taxon>Pseudomonadati</taxon>
        <taxon>Pseudomonadota</taxon>
        <taxon>Gammaproteobacteria</taxon>
        <taxon>Alteromonadales</taxon>
        <taxon>Pseudoalteromonadaceae</taxon>
        <taxon>Pseudoalteromonas</taxon>
    </lineage>
</organism>
<dbReference type="PANTHER" id="PTHR38657:SF1">
    <property type="entry name" value="SLR1343 PROTEIN"/>
    <property type="match status" value="1"/>
</dbReference>
<protein>
    <submittedName>
        <fullName evidence="1">Cryptochrome/photolyase family protein</fullName>
    </submittedName>
</protein>
<comment type="caution">
    <text evidence="1">The sequence shown here is derived from an EMBL/GenBank/DDBJ whole genome shotgun (WGS) entry which is preliminary data.</text>
</comment>
<proteinExistence type="predicted"/>
<dbReference type="InterPro" id="IPR036134">
    <property type="entry name" value="Crypto/Photolyase_FAD-like_sf"/>
</dbReference>
<dbReference type="RefSeq" id="WP_377125839.1">
    <property type="nucleotide sequence ID" value="NZ_JBHRSD010000027.1"/>
</dbReference>
<dbReference type="InterPro" id="IPR007357">
    <property type="entry name" value="PhrB-like"/>
</dbReference>
<reference evidence="2" key="1">
    <citation type="journal article" date="2019" name="Int. J. Syst. Evol. Microbiol.">
        <title>The Global Catalogue of Microorganisms (GCM) 10K type strain sequencing project: providing services to taxonomists for standard genome sequencing and annotation.</title>
        <authorList>
            <consortium name="The Broad Institute Genomics Platform"/>
            <consortium name="The Broad Institute Genome Sequencing Center for Infectious Disease"/>
            <person name="Wu L."/>
            <person name="Ma J."/>
        </authorList>
    </citation>
    <scope>NUCLEOTIDE SEQUENCE [LARGE SCALE GENOMIC DNA]</scope>
    <source>
        <strain evidence="2">KCTC 42730</strain>
    </source>
</reference>
<accession>A0ABV7CMS2</accession>
<dbReference type="InterPro" id="IPR052551">
    <property type="entry name" value="UV-DNA_repair_photolyase"/>
</dbReference>
<gene>
    <name evidence="1" type="ORF">ACFOEE_14575</name>
</gene>
<name>A0ABV7CMS2_9GAMM</name>
<dbReference type="Gene3D" id="1.10.10.1710">
    <property type="entry name" value="Deoxyribodipyrimidine photolyase-related"/>
    <property type="match status" value="1"/>
</dbReference>
<dbReference type="SUPFAM" id="SSF48173">
    <property type="entry name" value="Cryptochrome/photolyase FAD-binding domain"/>
    <property type="match status" value="1"/>
</dbReference>
<dbReference type="Gene3D" id="1.25.40.80">
    <property type="match status" value="1"/>
</dbReference>
<dbReference type="Gene3D" id="3.40.50.620">
    <property type="entry name" value="HUPs"/>
    <property type="match status" value="1"/>
</dbReference>
<dbReference type="EMBL" id="JBHRSD010000027">
    <property type="protein sequence ID" value="MFC3033746.1"/>
    <property type="molecule type" value="Genomic_DNA"/>
</dbReference>
<dbReference type="PANTHER" id="PTHR38657">
    <property type="entry name" value="SLR1343 PROTEIN"/>
    <property type="match status" value="1"/>
</dbReference>
<dbReference type="Proteomes" id="UP001595453">
    <property type="component" value="Unassembled WGS sequence"/>
</dbReference>
<dbReference type="Pfam" id="PF04244">
    <property type="entry name" value="DPRP"/>
    <property type="match status" value="1"/>
</dbReference>
<evidence type="ECO:0000313" key="1">
    <source>
        <dbReference type="EMBL" id="MFC3033746.1"/>
    </source>
</evidence>
<keyword evidence="2" id="KW-1185">Reference proteome</keyword>
<dbReference type="Gene3D" id="1.10.579.10">
    <property type="entry name" value="DNA Cyclobutane Dipyrimidine Photolyase, subunit A, domain 3"/>
    <property type="match status" value="1"/>
</dbReference>
<dbReference type="InterPro" id="IPR014729">
    <property type="entry name" value="Rossmann-like_a/b/a_fold"/>
</dbReference>
<evidence type="ECO:0000313" key="2">
    <source>
        <dbReference type="Proteomes" id="UP001595453"/>
    </source>
</evidence>